<organism evidence="1 2">
    <name type="scientific">Araneus ventricosus</name>
    <name type="common">Orbweaver spider</name>
    <name type="synonym">Epeira ventricosa</name>
    <dbReference type="NCBI Taxonomy" id="182803"/>
    <lineage>
        <taxon>Eukaryota</taxon>
        <taxon>Metazoa</taxon>
        <taxon>Ecdysozoa</taxon>
        <taxon>Arthropoda</taxon>
        <taxon>Chelicerata</taxon>
        <taxon>Arachnida</taxon>
        <taxon>Araneae</taxon>
        <taxon>Araneomorphae</taxon>
        <taxon>Entelegynae</taxon>
        <taxon>Araneoidea</taxon>
        <taxon>Araneidae</taxon>
        <taxon>Araneus</taxon>
    </lineage>
</organism>
<accession>A0A4Y2TMM8</accession>
<name>A0A4Y2TMM8_ARAVE</name>
<sequence length="134" mass="15169">MFLSLGVALGQVASGIFASQLEATLTSSYYTVTVFCLILSLSELPNSMEKSSEQFRNLYNRRLAENCVLKSQPYTMQNLKLLKATSAIKPVYCTVWVEHNEEYLAFWLIGHSSPAQATWEVIFIFMGMVTYFSL</sequence>
<evidence type="ECO:0000313" key="2">
    <source>
        <dbReference type="Proteomes" id="UP000499080"/>
    </source>
</evidence>
<feature type="non-terminal residue" evidence="1">
    <location>
        <position position="134"/>
    </location>
</feature>
<dbReference type="Proteomes" id="UP000499080">
    <property type="component" value="Unassembled WGS sequence"/>
</dbReference>
<protein>
    <submittedName>
        <fullName evidence="1">Uncharacterized protein</fullName>
    </submittedName>
</protein>
<proteinExistence type="predicted"/>
<dbReference type="EMBL" id="BGPR01029509">
    <property type="protein sequence ID" value="GBO01311.1"/>
    <property type="molecule type" value="Genomic_DNA"/>
</dbReference>
<comment type="caution">
    <text evidence="1">The sequence shown here is derived from an EMBL/GenBank/DDBJ whole genome shotgun (WGS) entry which is preliminary data.</text>
</comment>
<gene>
    <name evidence="1" type="ORF">AVEN_225552_1</name>
</gene>
<dbReference type="AlphaFoldDB" id="A0A4Y2TMM8"/>
<keyword evidence="2" id="KW-1185">Reference proteome</keyword>
<evidence type="ECO:0000313" key="1">
    <source>
        <dbReference type="EMBL" id="GBO01311.1"/>
    </source>
</evidence>
<dbReference type="OrthoDB" id="6413831at2759"/>
<reference evidence="1 2" key="1">
    <citation type="journal article" date="2019" name="Sci. Rep.">
        <title>Orb-weaving spider Araneus ventricosus genome elucidates the spidroin gene catalogue.</title>
        <authorList>
            <person name="Kono N."/>
            <person name="Nakamura H."/>
            <person name="Ohtoshi R."/>
            <person name="Moran D.A.P."/>
            <person name="Shinohara A."/>
            <person name="Yoshida Y."/>
            <person name="Fujiwara M."/>
            <person name="Mori M."/>
            <person name="Tomita M."/>
            <person name="Arakawa K."/>
        </authorList>
    </citation>
    <scope>NUCLEOTIDE SEQUENCE [LARGE SCALE GENOMIC DNA]</scope>
</reference>